<feature type="region of interest" description="Disordered" evidence="2">
    <location>
        <begin position="1"/>
        <end position="113"/>
    </location>
</feature>
<dbReference type="CDD" id="cd02846">
    <property type="entry name" value="PAZ_argonaute_like"/>
    <property type="match status" value="1"/>
</dbReference>
<dbReference type="InterPro" id="IPR036397">
    <property type="entry name" value="RNaseH_sf"/>
</dbReference>
<reference evidence="5" key="1">
    <citation type="submission" date="2015-11" db="EMBL/GenBank/DDBJ databases">
        <title>De novo transcriptome assembly of four potential Pierce s Disease insect vectors from Arizona vineyards.</title>
        <authorList>
            <person name="Tassone E.E."/>
        </authorList>
    </citation>
    <scope>NUCLEOTIDE SEQUENCE</scope>
</reference>
<dbReference type="SMART" id="SM00950">
    <property type="entry name" value="Piwi"/>
    <property type="match status" value="1"/>
</dbReference>
<feature type="compositionally biased region" description="Polar residues" evidence="2">
    <location>
        <begin position="87"/>
        <end position="102"/>
    </location>
</feature>
<dbReference type="InterPro" id="IPR032472">
    <property type="entry name" value="ArgoL2"/>
</dbReference>
<dbReference type="Gene3D" id="2.170.260.10">
    <property type="entry name" value="paz domain"/>
    <property type="match status" value="1"/>
</dbReference>
<feature type="compositionally biased region" description="Basic and acidic residues" evidence="2">
    <location>
        <begin position="1"/>
        <end position="47"/>
    </location>
</feature>
<dbReference type="InterPro" id="IPR036085">
    <property type="entry name" value="PAZ_dom_sf"/>
</dbReference>
<dbReference type="InterPro" id="IPR045246">
    <property type="entry name" value="Piwi_ago-like"/>
</dbReference>
<dbReference type="SMART" id="SM00949">
    <property type="entry name" value="PAZ"/>
    <property type="match status" value="1"/>
</dbReference>
<organism evidence="5">
    <name type="scientific">Graphocephala atropunctata</name>
    <dbReference type="NCBI Taxonomy" id="36148"/>
    <lineage>
        <taxon>Eukaryota</taxon>
        <taxon>Metazoa</taxon>
        <taxon>Ecdysozoa</taxon>
        <taxon>Arthropoda</taxon>
        <taxon>Hexapoda</taxon>
        <taxon>Insecta</taxon>
        <taxon>Pterygota</taxon>
        <taxon>Neoptera</taxon>
        <taxon>Paraneoptera</taxon>
        <taxon>Hemiptera</taxon>
        <taxon>Auchenorrhyncha</taxon>
        <taxon>Membracoidea</taxon>
        <taxon>Cicadellidae</taxon>
        <taxon>Cicadellinae</taxon>
        <taxon>Cicadellini</taxon>
        <taxon>Graphocephala</taxon>
    </lineage>
</organism>
<evidence type="ECO:0000259" key="4">
    <source>
        <dbReference type="PROSITE" id="PS50822"/>
    </source>
</evidence>
<sequence>GGGWGERERGRGGGWGERERGRGGGWGERGRGPRREEIRDQRRDDFQPNRQQQRQGPGGDAGARDQQFPVHSAGPKAWQDRRPQVPDQGSGQLVPSFSQMDISSPVPDEGNGKTYVIPERKKIESRCKKYIPIEVNHFLINLDNMKLSVIHYDCSFTPEKLSKKLLRQIMGKMQDKHYSQRYPAFDGKKNLFSSGERPLFPGEELVDTVELPRDGRDGVLAVVVTIKPVAVVDMSQITQFLRNGVDLPQIALQVLDIVLRTASARRACVPVGRSFFTPPARPDKATPLGNGYELWYGYFQSAILGWQPYLNMDVAHKGFPEAKPLTEVILEIKGRKLYRDQPKPTSEQLKRELSRYEAEDFVKFIKGLRIKYEIPSAPGHRYFKVNGIKDSCRNHRFNLDGRMTTVEEYFRTTKNYILKYPDLPCIHVGNPAKDICLPPELCHITPGQVVMKKLDKFQTSAMIKEAAKPPNERKRRIMEAKKLVNFNQDPSAQEFGVSVGNEFVKVSAKVLESPTLKYKESETKVKNGVWYADEFVQTKKLEKWVIISASLDVKEQQLRSIAKRMKDVGSKNGMEICDPLLVEVIVQPRMNEAKFKDCLFDSFRFYKQKEVQLVVVVFPERQSSAYGQVKTIAELNVGILTQCIKDSTVKRRLYDDARMDNATILNLLLKINAKLNGTNHTFKQGSRVAELCKGVMLMGADVTHPSPDQKTVPSVAAVTASHDRNAFQFNMCSGLQPPNVEVILNLRAMVRKRIQIYKSKNGEPPNKIIFFRDGVSEGFFQRVLQLELPAIKLACQDELQKDIPVTFLVVQKRHHTRFFPTRQQDMDRCGNVPPGTVVDTDITHPRELDFYMVSHASLQGTSRPTKYHRLWDDNDLDEDDLEELTYYLCHLFSRCTRAVSYPAPTYYAHLAAARGRVYLEGQTVNLTNLEQEMKTRTIKEAIVQGSPMFFV</sequence>
<dbReference type="InterPro" id="IPR012337">
    <property type="entry name" value="RNaseH-like_sf"/>
</dbReference>
<dbReference type="InterPro" id="IPR014811">
    <property type="entry name" value="ArgoL1"/>
</dbReference>
<dbReference type="Pfam" id="PF08699">
    <property type="entry name" value="ArgoL1"/>
    <property type="match status" value="1"/>
</dbReference>
<dbReference type="Gene3D" id="3.30.420.10">
    <property type="entry name" value="Ribonuclease H-like superfamily/Ribonuclease H"/>
    <property type="match status" value="1"/>
</dbReference>
<dbReference type="Pfam" id="PF02170">
    <property type="entry name" value="PAZ"/>
    <property type="match status" value="1"/>
</dbReference>
<dbReference type="PROSITE" id="PS50822">
    <property type="entry name" value="PIWI"/>
    <property type="match status" value="1"/>
</dbReference>
<protein>
    <recommendedName>
        <fullName evidence="6">Piwi domain-containing protein</fullName>
    </recommendedName>
</protein>
<proteinExistence type="inferred from homology"/>
<dbReference type="AlphaFoldDB" id="A0A1B6KNE2"/>
<dbReference type="Pfam" id="PF16486">
    <property type="entry name" value="ArgoN"/>
    <property type="match status" value="1"/>
</dbReference>
<dbReference type="SMART" id="SM01163">
    <property type="entry name" value="DUF1785"/>
    <property type="match status" value="1"/>
</dbReference>
<evidence type="ECO:0000256" key="1">
    <source>
        <dbReference type="RuleBase" id="RU361178"/>
    </source>
</evidence>
<dbReference type="Pfam" id="PF16488">
    <property type="entry name" value="ArgoL2"/>
    <property type="match status" value="1"/>
</dbReference>
<evidence type="ECO:0008006" key="6">
    <source>
        <dbReference type="Google" id="ProtNLM"/>
    </source>
</evidence>
<evidence type="ECO:0000313" key="5">
    <source>
        <dbReference type="EMBL" id="JAT12972.1"/>
    </source>
</evidence>
<dbReference type="SUPFAM" id="SSF101690">
    <property type="entry name" value="PAZ domain"/>
    <property type="match status" value="1"/>
</dbReference>
<accession>A0A1B6KNE2</accession>
<dbReference type="SUPFAM" id="SSF53098">
    <property type="entry name" value="Ribonuclease H-like"/>
    <property type="match status" value="1"/>
</dbReference>
<dbReference type="Pfam" id="PF02171">
    <property type="entry name" value="Piwi"/>
    <property type="match status" value="1"/>
</dbReference>
<dbReference type="CDD" id="cd04657">
    <property type="entry name" value="Piwi_ago-like"/>
    <property type="match status" value="1"/>
</dbReference>
<dbReference type="GO" id="GO:0003723">
    <property type="term" value="F:RNA binding"/>
    <property type="evidence" value="ECO:0007669"/>
    <property type="project" value="InterPro"/>
</dbReference>
<feature type="domain" description="PAZ" evidence="3">
    <location>
        <begin position="348"/>
        <end position="446"/>
    </location>
</feature>
<dbReference type="PROSITE" id="PS50821">
    <property type="entry name" value="PAZ"/>
    <property type="match status" value="1"/>
</dbReference>
<dbReference type="InterPro" id="IPR003165">
    <property type="entry name" value="Piwi"/>
</dbReference>
<dbReference type="PANTHER" id="PTHR22891">
    <property type="entry name" value="EUKARYOTIC TRANSLATION INITIATION FACTOR 2C"/>
    <property type="match status" value="1"/>
</dbReference>
<dbReference type="Gene3D" id="3.40.50.2300">
    <property type="match status" value="1"/>
</dbReference>
<comment type="similarity">
    <text evidence="1">Belongs to the argonaute family.</text>
</comment>
<feature type="domain" description="Piwi" evidence="4">
    <location>
        <begin position="613"/>
        <end position="920"/>
    </location>
</feature>
<dbReference type="InterPro" id="IPR032474">
    <property type="entry name" value="Argonaute_N"/>
</dbReference>
<gene>
    <name evidence="5" type="ORF">g.44612</name>
</gene>
<evidence type="ECO:0000259" key="3">
    <source>
        <dbReference type="PROSITE" id="PS50821"/>
    </source>
</evidence>
<dbReference type="InterPro" id="IPR003100">
    <property type="entry name" value="PAZ_dom"/>
</dbReference>
<name>A0A1B6KNE2_9HEMI</name>
<dbReference type="EMBL" id="GEBQ01027005">
    <property type="protein sequence ID" value="JAT12972.1"/>
    <property type="molecule type" value="Transcribed_RNA"/>
</dbReference>
<evidence type="ECO:0000256" key="2">
    <source>
        <dbReference type="SAM" id="MobiDB-lite"/>
    </source>
</evidence>
<feature type="non-terminal residue" evidence="5">
    <location>
        <position position="1"/>
    </location>
</feature>
<dbReference type="GO" id="GO:0034587">
    <property type="term" value="P:piRNA processing"/>
    <property type="evidence" value="ECO:0007669"/>
    <property type="project" value="UniProtKB-ARBA"/>
</dbReference>